<accession>A0A8S5R4N4</accession>
<proteinExistence type="predicted"/>
<evidence type="ECO:0000313" key="1">
    <source>
        <dbReference type="EMBL" id="DAE26407.1"/>
    </source>
</evidence>
<reference evidence="1" key="1">
    <citation type="journal article" date="2021" name="Proc. Natl. Acad. Sci. U.S.A.">
        <title>A Catalog of Tens of Thousands of Viruses from Human Metagenomes Reveals Hidden Associations with Chronic Diseases.</title>
        <authorList>
            <person name="Tisza M.J."/>
            <person name="Buck C.B."/>
        </authorList>
    </citation>
    <scope>NUCLEOTIDE SEQUENCE</scope>
    <source>
        <strain evidence="1">CtxbQ4</strain>
    </source>
</reference>
<name>A0A8S5R4N4_9CAUD</name>
<organism evidence="1">
    <name type="scientific">Myoviridae sp. ctxbQ4</name>
    <dbReference type="NCBI Taxonomy" id="2827292"/>
    <lineage>
        <taxon>Viruses</taxon>
        <taxon>Duplodnaviria</taxon>
        <taxon>Heunggongvirae</taxon>
        <taxon>Uroviricota</taxon>
        <taxon>Caudoviricetes</taxon>
    </lineage>
</organism>
<dbReference type="EMBL" id="BK015817">
    <property type="protein sequence ID" value="DAE26407.1"/>
    <property type="molecule type" value="Genomic_DNA"/>
</dbReference>
<sequence length="36" mass="4165">MCNRFRNDKARAGARAGARTFYADGRLFKMKNTKKI</sequence>
<protein>
    <submittedName>
        <fullName evidence="1">Uncharacterized protein</fullName>
    </submittedName>
</protein>